<name>A0ABN7WSI6_GIGMA</name>
<protein>
    <submittedName>
        <fullName evidence="2">23066_t:CDS:1</fullName>
    </submittedName>
</protein>
<comment type="caution">
    <text evidence="2">The sequence shown here is derived from an EMBL/GenBank/DDBJ whole genome shotgun (WGS) entry which is preliminary data.</text>
</comment>
<organism evidence="2 3">
    <name type="scientific">Gigaspora margarita</name>
    <dbReference type="NCBI Taxonomy" id="4874"/>
    <lineage>
        <taxon>Eukaryota</taxon>
        <taxon>Fungi</taxon>
        <taxon>Fungi incertae sedis</taxon>
        <taxon>Mucoromycota</taxon>
        <taxon>Glomeromycotina</taxon>
        <taxon>Glomeromycetes</taxon>
        <taxon>Diversisporales</taxon>
        <taxon>Gigasporaceae</taxon>
        <taxon>Gigaspora</taxon>
    </lineage>
</organism>
<dbReference type="EMBL" id="CAJVQB010060256">
    <property type="protein sequence ID" value="CAG8839359.1"/>
    <property type="molecule type" value="Genomic_DNA"/>
</dbReference>
<proteinExistence type="predicted"/>
<evidence type="ECO:0000313" key="3">
    <source>
        <dbReference type="Proteomes" id="UP000789901"/>
    </source>
</evidence>
<keyword evidence="3" id="KW-1185">Reference proteome</keyword>
<gene>
    <name evidence="2" type="ORF">GMARGA_LOCUS34416</name>
</gene>
<evidence type="ECO:0000313" key="2">
    <source>
        <dbReference type="EMBL" id="CAG8839359.1"/>
    </source>
</evidence>
<accession>A0ABN7WSI6</accession>
<feature type="non-terminal residue" evidence="2">
    <location>
        <position position="1"/>
    </location>
</feature>
<feature type="region of interest" description="Disordered" evidence="1">
    <location>
        <begin position="1"/>
        <end position="23"/>
    </location>
</feature>
<evidence type="ECO:0000256" key="1">
    <source>
        <dbReference type="SAM" id="MobiDB-lite"/>
    </source>
</evidence>
<reference evidence="2 3" key="1">
    <citation type="submission" date="2021-06" db="EMBL/GenBank/DDBJ databases">
        <authorList>
            <person name="Kallberg Y."/>
            <person name="Tangrot J."/>
            <person name="Rosling A."/>
        </authorList>
    </citation>
    <scope>NUCLEOTIDE SEQUENCE [LARGE SCALE GENOMIC DNA]</scope>
    <source>
        <strain evidence="2 3">120-4 pot B 10/14</strain>
    </source>
</reference>
<sequence length="240" mass="27656">EPKKQKHNKENETPTKRKSLTGAQKAEICHLKQKEKVLALWVSRVTIAQQTVTGVIIQHKAVQLAEGLDVRQGEATSVPLKDLFRFHNELHKIIKKYKPKDVYNANETALYWHMEPDKKFAKSGESSKPLNIRDLIDFTATAWKKSLIGQLPLDQPMNVYEYITADNNLIITEIPTDEKIIEAIRNQNCIEPEDENSKKLISFVQALEFINRILLFLEQQPDSNFKVENSLIRELGKLKK</sequence>
<dbReference type="Proteomes" id="UP000789901">
    <property type="component" value="Unassembled WGS sequence"/>
</dbReference>